<proteinExistence type="predicted"/>
<keyword evidence="2" id="KW-1185">Reference proteome</keyword>
<sequence length="696" mass="71849">MHRFLSISIALVAIAGCNGTMSGTCSSSGECRAGESCVDGVCRVRGDGAVGDASDPRALASVRVEPATATITSIDDAPATQSFRLIATRNDGTEHDATATAYWSTGSMRLGAIASTGTFTASGVAGGVVTVNARLASGSDVLSANATLEIVVERSVFGEGVDPATTPGRFGAPVAGDPSAATIVYPLEGAVMPQNVAPPDVQWQPVGAAGDVFRVRLTKPHATIIAYLAHAGDAFRHAWLVDRDAWRAIAESDADDDVRIEIDRLESATSRVVAGAAPRSMRLARGSLFGRVYFWDLSAGRTESIDPVSAARAVVVPAPAPAPSGGRCIACHTVSRDGRWLWGVREGDNAGMQFDLTTPLGADPAPTRNSPVAAPITMGTYDPTGTMLIGSAGWSGPMVIVDASTGTSVGAAGLPGAGTSFPSWSPGEGDRIAFMGEVAVAPDSHPIDGDVYVMPRTSTAPLAFGAPTKIHEGSTLAGAPEGGTADSHPVWSPDAQVLVFQHGPRTFSFVPGTHDVPAGALYRIAPDGTNLVRLDTLNGGPTGASSYFPTFAPYVTDEREGARYYWVAFYSRRDYGNTIAGTQGRGLRQLWVAAIDATAPAGSDPSLVPYWLPGQSTGVHNIAAYWAPEPCRVTGSSCATSAECCSETCEEGPDGAPVCVPPPETECRRGGMTCGSDEDCCDGATCIGNVCIEPPV</sequence>
<dbReference type="PROSITE" id="PS51257">
    <property type="entry name" value="PROKAR_LIPOPROTEIN"/>
    <property type="match status" value="1"/>
</dbReference>
<dbReference type="KEGG" id="samy:DB32_004627"/>
<dbReference type="Gene3D" id="2.120.10.30">
    <property type="entry name" value="TolB, C-terminal domain"/>
    <property type="match status" value="1"/>
</dbReference>
<dbReference type="InterPro" id="IPR011042">
    <property type="entry name" value="6-blade_b-propeller_TolB-like"/>
</dbReference>
<dbReference type="STRING" id="927083.DB32_004627"/>
<dbReference type="AlphaFoldDB" id="A0A0F6YJV5"/>
<dbReference type="OrthoDB" id="5512182at2"/>
<accession>A0A0F6YJV5</accession>
<dbReference type="Proteomes" id="UP000034883">
    <property type="component" value="Chromosome"/>
</dbReference>
<dbReference type="EMBL" id="CP011125">
    <property type="protein sequence ID" value="AKF07478.1"/>
    <property type="molecule type" value="Genomic_DNA"/>
</dbReference>
<gene>
    <name evidence="1" type="ORF">DB32_004627</name>
</gene>
<dbReference type="Gene3D" id="2.60.40.1080">
    <property type="match status" value="1"/>
</dbReference>
<evidence type="ECO:0000313" key="1">
    <source>
        <dbReference type="EMBL" id="AKF07478.1"/>
    </source>
</evidence>
<protein>
    <submittedName>
        <fullName evidence="1">TolB protein</fullName>
    </submittedName>
</protein>
<organism evidence="1 2">
    <name type="scientific">Sandaracinus amylolyticus</name>
    <dbReference type="NCBI Taxonomy" id="927083"/>
    <lineage>
        <taxon>Bacteria</taxon>
        <taxon>Pseudomonadati</taxon>
        <taxon>Myxococcota</taxon>
        <taxon>Polyangia</taxon>
        <taxon>Polyangiales</taxon>
        <taxon>Sandaracinaceae</taxon>
        <taxon>Sandaracinus</taxon>
    </lineage>
</organism>
<dbReference type="RefSeq" id="WP_053234730.1">
    <property type="nucleotide sequence ID" value="NZ_CP011125.1"/>
</dbReference>
<name>A0A0F6YJV5_9BACT</name>
<dbReference type="SUPFAM" id="SSF82171">
    <property type="entry name" value="DPP6 N-terminal domain-like"/>
    <property type="match status" value="1"/>
</dbReference>
<evidence type="ECO:0000313" key="2">
    <source>
        <dbReference type="Proteomes" id="UP000034883"/>
    </source>
</evidence>
<reference evidence="1 2" key="1">
    <citation type="submission" date="2015-03" db="EMBL/GenBank/DDBJ databases">
        <title>Genome assembly of Sandaracinus amylolyticus DSM 53668.</title>
        <authorList>
            <person name="Sharma G."/>
            <person name="Subramanian S."/>
        </authorList>
    </citation>
    <scope>NUCLEOTIDE SEQUENCE [LARGE SCALE GENOMIC DNA]</scope>
    <source>
        <strain evidence="1 2">DSM 53668</strain>
    </source>
</reference>